<dbReference type="Gene3D" id="3.30.460.10">
    <property type="entry name" value="Beta Polymerase, domain 2"/>
    <property type="match status" value="1"/>
</dbReference>
<keyword evidence="2" id="KW-1185">Reference proteome</keyword>
<dbReference type="SUPFAM" id="SSF81301">
    <property type="entry name" value="Nucleotidyltransferase"/>
    <property type="match status" value="1"/>
</dbReference>
<dbReference type="InterPro" id="IPR043519">
    <property type="entry name" value="NT_sf"/>
</dbReference>
<evidence type="ECO:0000313" key="1">
    <source>
        <dbReference type="EMBL" id="KAF0973186.1"/>
    </source>
</evidence>
<evidence type="ECO:0000313" key="2">
    <source>
        <dbReference type="Proteomes" id="UP000444721"/>
    </source>
</evidence>
<dbReference type="VEuPathDB" id="AmoebaDB:FDP41_008393"/>
<gene>
    <name evidence="1" type="ORF">FDP41_008393</name>
</gene>
<dbReference type="AlphaFoldDB" id="A0A6A5BF00"/>
<dbReference type="VEuPathDB" id="AmoebaDB:NfTy_093630"/>
<dbReference type="GeneID" id="68115611"/>
<dbReference type="RefSeq" id="XP_044557899.1">
    <property type="nucleotide sequence ID" value="XM_044712241.1"/>
</dbReference>
<comment type="caution">
    <text evidence="1">The sequence shown here is derived from an EMBL/GenBank/DDBJ whole genome shotgun (WGS) entry which is preliminary data.</text>
</comment>
<protein>
    <submittedName>
        <fullName evidence="1">Uncharacterized protein</fullName>
    </submittedName>
</protein>
<dbReference type="OrthoDB" id="10254341at2759"/>
<dbReference type="EMBL" id="VFQX01000061">
    <property type="protein sequence ID" value="KAF0973186.1"/>
    <property type="molecule type" value="Genomic_DNA"/>
</dbReference>
<name>A0A6A5BF00_NAEFO</name>
<proteinExistence type="predicted"/>
<dbReference type="OMA" id="YLECNGT"/>
<dbReference type="Proteomes" id="UP000444721">
    <property type="component" value="Unassembled WGS sequence"/>
</dbReference>
<dbReference type="CDD" id="cd05403">
    <property type="entry name" value="NT_KNTase_like"/>
    <property type="match status" value="1"/>
</dbReference>
<sequence>MSEPQANHLPLVIINNFKYDESSSGASIHWREPVFEYRFGLFPFSKEELLNHIRKEITNINNLHREQQQPGEKIYYSEENVRGIYMFGSRVSKTNVNNSDFDMIIIVDDLRSEMVTEGGYSSNMQCMLHSSMECEVKHKISGNNVMEKFEIEVHMMNTYFFVEYVYSELPIFMLSAQQPNDDYVLYECSRMKIWRQHWNQWFLRITRAKNSFLHELNYCFNKSFRFWNGLKKGIFTTDHGRRSALKKVKKNLAHGIRYCKFAYQIVFGGCIYDYKETNKFYDNIVFNTEHYTTWEEYKNHAENHYNKWNREFKDDLKDIVKDALDRMKNLSLKAGSLTIIEFLNRYLSFFKLNGTFIDNNNVVIRHSYEKDYSFQYCHGPFSLMRLFAINVTPIEWHDNPNKAKLFKLNIDMKYINLELSSVFYELSPYLECNGTIVGINIKNCDHEWNVHVEYYPVSVPRRYLEEYDNLSSRHENIDFTKDLCKFSIYVKPRGISCELFYFENQWHFTLDSEKEDWIYWVAQSRESNEKKQLLQMLKQQPYVEDAHITFYFILQKERNRLIFRGCRNLTTLIECKDWRKYGEKYGWHDQVEQLSVTDTTSVSDLVDIINDFSKYPPSEIEGLEIINYSEECQSFSILSSLHFNISNLRIGNANYMIKLLNQDVVKDPPSELTQSKHNEFRLLKVIVQSLYVEKFSEESIIQELNPLFLVPYTKMKTTYLQLCVLLDQFYRDHLLVKEDDIESFNRTALTFPLTQSKSVVGLFHTLKKFYKQTKIISASRYWRNLFIYNAEGKDFVSQSRFLLDLLCFREFGIPATMRNDGHH</sequence>
<reference evidence="1 2" key="1">
    <citation type="journal article" date="2019" name="Sci. Rep.">
        <title>Nanopore sequencing improves the draft genome of the human pathogenic amoeba Naegleria fowleri.</title>
        <authorList>
            <person name="Liechti N."/>
            <person name="Schurch N."/>
            <person name="Bruggmann R."/>
            <person name="Wittwer M."/>
        </authorList>
    </citation>
    <scope>NUCLEOTIDE SEQUENCE [LARGE SCALE GENOMIC DNA]</scope>
    <source>
        <strain evidence="1 2">ATCC 30894</strain>
    </source>
</reference>
<organism evidence="1 2">
    <name type="scientific">Naegleria fowleri</name>
    <name type="common">Brain eating amoeba</name>
    <dbReference type="NCBI Taxonomy" id="5763"/>
    <lineage>
        <taxon>Eukaryota</taxon>
        <taxon>Discoba</taxon>
        <taxon>Heterolobosea</taxon>
        <taxon>Tetramitia</taxon>
        <taxon>Eutetramitia</taxon>
        <taxon>Vahlkampfiidae</taxon>
        <taxon>Naegleria</taxon>
    </lineage>
</organism>
<dbReference type="VEuPathDB" id="AmoebaDB:NF0033660"/>
<accession>A0A6A5BF00</accession>